<dbReference type="PROSITE" id="PS00092">
    <property type="entry name" value="N6_MTASE"/>
    <property type="match status" value="1"/>
</dbReference>
<dbReference type="RefSeq" id="WP_100439577.1">
    <property type="nucleotide sequence ID" value="NZ_CBCPIZ010000006.1"/>
</dbReference>
<evidence type="ECO:0000313" key="8">
    <source>
        <dbReference type="EMBL" id="PJL34264.1"/>
    </source>
</evidence>
<dbReference type="Gene3D" id="1.10.8.10">
    <property type="entry name" value="DNA helicase RuvA subunit, C-terminal domain"/>
    <property type="match status" value="1"/>
</dbReference>
<name>A0A2J0UHD0_STEMA</name>
<dbReference type="Pfam" id="PF17827">
    <property type="entry name" value="PrmC_N"/>
    <property type="match status" value="1"/>
</dbReference>
<keyword evidence="1 5" id="KW-0489">Methyltransferase</keyword>
<gene>
    <name evidence="5" type="primary">prmC</name>
    <name evidence="8" type="ORF">B9Y64_04090</name>
</gene>
<feature type="binding site" evidence="5">
    <location>
        <position position="146"/>
    </location>
    <ligand>
        <name>S-adenosyl-L-methionine</name>
        <dbReference type="ChEBI" id="CHEBI:59789"/>
    </ligand>
</feature>
<comment type="similarity">
    <text evidence="5">Belongs to the protein N5-glutamine methyltransferase family. PrmC subfamily.</text>
</comment>
<evidence type="ECO:0000259" key="7">
    <source>
        <dbReference type="Pfam" id="PF17827"/>
    </source>
</evidence>
<comment type="catalytic activity">
    <reaction evidence="4 5">
        <text>L-glutaminyl-[peptide chain release factor] + S-adenosyl-L-methionine = N(5)-methyl-L-glutaminyl-[peptide chain release factor] + S-adenosyl-L-homocysteine + H(+)</text>
        <dbReference type="Rhea" id="RHEA:42896"/>
        <dbReference type="Rhea" id="RHEA-COMP:10271"/>
        <dbReference type="Rhea" id="RHEA-COMP:10272"/>
        <dbReference type="ChEBI" id="CHEBI:15378"/>
        <dbReference type="ChEBI" id="CHEBI:30011"/>
        <dbReference type="ChEBI" id="CHEBI:57856"/>
        <dbReference type="ChEBI" id="CHEBI:59789"/>
        <dbReference type="ChEBI" id="CHEBI:61891"/>
        <dbReference type="EC" id="2.1.1.297"/>
    </reaction>
</comment>
<dbReference type="NCBIfam" id="TIGR00536">
    <property type="entry name" value="hemK_fam"/>
    <property type="match status" value="1"/>
</dbReference>
<dbReference type="FunFam" id="3.40.50.150:FF:000053">
    <property type="entry name" value="Release factor glutamine methyltransferase"/>
    <property type="match status" value="1"/>
</dbReference>
<dbReference type="PANTHER" id="PTHR18895">
    <property type="entry name" value="HEMK METHYLTRANSFERASE"/>
    <property type="match status" value="1"/>
</dbReference>
<protein>
    <recommendedName>
        <fullName evidence="5">Release factor glutamine methyltransferase</fullName>
        <shortName evidence="5">RF MTase</shortName>
        <ecNumber evidence="5">2.1.1.297</ecNumber>
    </recommendedName>
    <alternativeName>
        <fullName evidence="5">N5-glutamine methyltransferase PrmC</fullName>
    </alternativeName>
    <alternativeName>
        <fullName evidence="5">Protein-(glutamine-N5) MTase PrmC</fullName>
    </alternativeName>
    <alternativeName>
        <fullName evidence="5">Protein-glutamine N-methyltransferase PrmC</fullName>
    </alternativeName>
</protein>
<feature type="binding site" evidence="5">
    <location>
        <begin position="191"/>
        <end position="194"/>
    </location>
    <ligand>
        <name>substrate</name>
    </ligand>
</feature>
<feature type="domain" description="Release factor glutamine methyltransferase N-terminal" evidence="7">
    <location>
        <begin position="11"/>
        <end position="77"/>
    </location>
</feature>
<feature type="domain" description="Methyltransferase small" evidence="6">
    <location>
        <begin position="106"/>
        <end position="198"/>
    </location>
</feature>
<comment type="function">
    <text evidence="5">Methylates the class 1 translation termination release factors RF1/PrfA and RF2/PrfB on the glutamine residue of the universally conserved GGQ motif.</text>
</comment>
<dbReference type="GO" id="GO:0102559">
    <property type="term" value="F:peptide chain release factor N(5)-glutamine methyltransferase activity"/>
    <property type="evidence" value="ECO:0007669"/>
    <property type="project" value="UniProtKB-EC"/>
</dbReference>
<dbReference type="SUPFAM" id="SSF53335">
    <property type="entry name" value="S-adenosyl-L-methionine-dependent methyltransferases"/>
    <property type="match status" value="1"/>
</dbReference>
<dbReference type="EMBL" id="NEQV01000001">
    <property type="protein sequence ID" value="PJL34264.1"/>
    <property type="molecule type" value="Genomic_DNA"/>
</dbReference>
<dbReference type="CDD" id="cd02440">
    <property type="entry name" value="AdoMet_MTases"/>
    <property type="match status" value="1"/>
</dbReference>
<keyword evidence="3 5" id="KW-0949">S-adenosyl-L-methionine</keyword>
<evidence type="ECO:0000256" key="3">
    <source>
        <dbReference type="ARBA" id="ARBA00022691"/>
    </source>
</evidence>
<dbReference type="InterPro" id="IPR002052">
    <property type="entry name" value="DNA_methylase_N6_adenine_CS"/>
</dbReference>
<evidence type="ECO:0000256" key="1">
    <source>
        <dbReference type="ARBA" id="ARBA00022603"/>
    </source>
</evidence>
<dbReference type="InterPro" id="IPR004556">
    <property type="entry name" value="HemK-like"/>
</dbReference>
<dbReference type="EC" id="2.1.1.297" evidence="5"/>
<evidence type="ECO:0000256" key="5">
    <source>
        <dbReference type="HAMAP-Rule" id="MF_02126"/>
    </source>
</evidence>
<dbReference type="PANTHER" id="PTHR18895:SF74">
    <property type="entry name" value="MTRF1L RELEASE FACTOR GLUTAMINE METHYLTRANSFERASE"/>
    <property type="match status" value="1"/>
</dbReference>
<organism evidence="8 9">
    <name type="scientific">Stenotrophomonas maltophilia</name>
    <name type="common">Pseudomonas maltophilia</name>
    <name type="synonym">Xanthomonas maltophilia</name>
    <dbReference type="NCBI Taxonomy" id="40324"/>
    <lineage>
        <taxon>Bacteria</taxon>
        <taxon>Pseudomonadati</taxon>
        <taxon>Pseudomonadota</taxon>
        <taxon>Gammaproteobacteria</taxon>
        <taxon>Lysobacterales</taxon>
        <taxon>Lysobacteraceae</taxon>
        <taxon>Stenotrophomonas</taxon>
        <taxon>Stenotrophomonas maltophilia group</taxon>
    </lineage>
</organism>
<evidence type="ECO:0000259" key="6">
    <source>
        <dbReference type="Pfam" id="PF05175"/>
    </source>
</evidence>
<feature type="binding site" evidence="5">
    <location>
        <begin position="123"/>
        <end position="127"/>
    </location>
    <ligand>
        <name>S-adenosyl-L-methionine</name>
        <dbReference type="ChEBI" id="CHEBI:59789"/>
    </ligand>
</feature>
<evidence type="ECO:0000256" key="2">
    <source>
        <dbReference type="ARBA" id="ARBA00022679"/>
    </source>
</evidence>
<dbReference type="InterPro" id="IPR019874">
    <property type="entry name" value="RF_methyltr_PrmC"/>
</dbReference>
<sequence>MPFKTEPTLRQIVAEASARLGGIEARHEAELLLLHVLDRPRSWLFAHATDPLAAADQAAFEALLARRVAGEPVAYLTDRRGFWTLDLEVDPATLIPRPETELLVELALQRLPSGQALQLADLGTGSGAIALALASERPQAQVLATDASQGALAVAARNAARHELGNVRFAEGGYDWYAPLQGMRFDLIASNPPYIASDDPHLEQGDLRFEPATALASGVDGLDDIRRIVDGGQAHLRPGGWLLIEHGWDQGAAIRALFETAGFAEVQTVQDLEQRDRITLGRRPA</sequence>
<comment type="caution">
    <text evidence="8">The sequence shown here is derived from an EMBL/GenBank/DDBJ whole genome shotgun (WGS) entry which is preliminary data.</text>
</comment>
<dbReference type="AlphaFoldDB" id="A0A2J0UHD0"/>
<evidence type="ECO:0000313" key="9">
    <source>
        <dbReference type="Proteomes" id="UP000230167"/>
    </source>
</evidence>
<dbReference type="GO" id="GO:0032259">
    <property type="term" value="P:methylation"/>
    <property type="evidence" value="ECO:0007669"/>
    <property type="project" value="UniProtKB-KW"/>
</dbReference>
<keyword evidence="2 5" id="KW-0808">Transferase</keyword>
<evidence type="ECO:0000256" key="4">
    <source>
        <dbReference type="ARBA" id="ARBA00048391"/>
    </source>
</evidence>
<dbReference type="GO" id="GO:0003676">
    <property type="term" value="F:nucleic acid binding"/>
    <property type="evidence" value="ECO:0007669"/>
    <property type="project" value="InterPro"/>
</dbReference>
<accession>A0A2J0UHD0</accession>
<dbReference type="Proteomes" id="UP000230167">
    <property type="component" value="Unassembled WGS sequence"/>
</dbReference>
<feature type="binding site" evidence="5">
    <location>
        <position position="191"/>
    </location>
    <ligand>
        <name>S-adenosyl-L-methionine</name>
        <dbReference type="ChEBI" id="CHEBI:59789"/>
    </ligand>
</feature>
<dbReference type="InterPro" id="IPR007848">
    <property type="entry name" value="Small_mtfrase_dom"/>
</dbReference>
<proteinExistence type="inferred from homology"/>
<dbReference type="InterPro" id="IPR050320">
    <property type="entry name" value="N5-glutamine_MTase"/>
</dbReference>
<dbReference type="HAMAP" id="MF_02126">
    <property type="entry name" value="RF_methyltr_PrmC"/>
    <property type="match status" value="1"/>
</dbReference>
<dbReference type="Pfam" id="PF05175">
    <property type="entry name" value="MTS"/>
    <property type="match status" value="1"/>
</dbReference>
<comment type="caution">
    <text evidence="5">Lacks conserved residue(s) required for the propagation of feature annotation.</text>
</comment>
<reference evidence="8 9" key="1">
    <citation type="journal article" date="2017" name="Front. Microbiol.">
        <title>Double-Face Meets the Bacterial World: The Opportunistic Pathogen Stenotrophomonas maltophilia.</title>
        <authorList>
            <person name="Lira F."/>
            <person name="Berg G."/>
            <person name="Martinez J.L."/>
        </authorList>
    </citation>
    <scope>NUCLEOTIDE SEQUENCE [LARGE SCALE GENOMIC DNA]</scope>
    <source>
        <strain evidence="8 9">EA1</strain>
    </source>
</reference>
<dbReference type="OrthoDB" id="9800643at2"/>
<dbReference type="NCBIfam" id="TIGR03534">
    <property type="entry name" value="RF_mod_PrmC"/>
    <property type="match status" value="1"/>
</dbReference>
<dbReference type="Gene3D" id="3.40.50.150">
    <property type="entry name" value="Vaccinia Virus protein VP39"/>
    <property type="match status" value="1"/>
</dbReference>
<dbReference type="InterPro" id="IPR040758">
    <property type="entry name" value="PrmC_N"/>
</dbReference>
<dbReference type="InterPro" id="IPR029063">
    <property type="entry name" value="SAM-dependent_MTases_sf"/>
</dbReference>